<dbReference type="EnsemblMetazoa" id="PPA44317.1">
    <property type="protein sequence ID" value="PPA44317.1"/>
    <property type="gene ID" value="WBGene00282686"/>
</dbReference>
<dbReference type="OrthoDB" id="5814011at2759"/>
<dbReference type="AlphaFoldDB" id="A0A2A6BPY0"/>
<reference evidence="2" key="1">
    <citation type="journal article" date="2008" name="Nat. Genet.">
        <title>The Pristionchus pacificus genome provides a unique perspective on nematode lifestyle and parasitism.</title>
        <authorList>
            <person name="Dieterich C."/>
            <person name="Clifton S.W."/>
            <person name="Schuster L.N."/>
            <person name="Chinwalla A."/>
            <person name="Delehaunty K."/>
            <person name="Dinkelacker I."/>
            <person name="Fulton L."/>
            <person name="Fulton R."/>
            <person name="Godfrey J."/>
            <person name="Minx P."/>
            <person name="Mitreva M."/>
            <person name="Roeseler W."/>
            <person name="Tian H."/>
            <person name="Witte H."/>
            <person name="Yang S.P."/>
            <person name="Wilson R.K."/>
            <person name="Sommer R.J."/>
        </authorList>
    </citation>
    <scope>NUCLEOTIDE SEQUENCE [LARGE SCALE GENOMIC DNA]</scope>
    <source>
        <strain evidence="2">PS312</strain>
    </source>
</reference>
<sequence>MPTYQSFVGATTLALSTLAIYLIATKIHHSAKPFVKYLIILQVSLAIDDLNFRLLARPIFLYPLPGALSNGVLRPVLGLNGHCLMFISVVAVAVAVNYCIHYKHATVEQMCGGKSFTTSHRGAYRLFVLLIWSAPCLLYIGQHRELEGALLFVKICSFSLRTLQLQQQAMRQLIIQSK</sequence>
<accession>A0A2A6BPY0</accession>
<organism evidence="1 2">
    <name type="scientific">Pristionchus pacificus</name>
    <name type="common">Parasitic nematode worm</name>
    <dbReference type="NCBI Taxonomy" id="54126"/>
    <lineage>
        <taxon>Eukaryota</taxon>
        <taxon>Metazoa</taxon>
        <taxon>Ecdysozoa</taxon>
        <taxon>Nematoda</taxon>
        <taxon>Chromadorea</taxon>
        <taxon>Rhabditida</taxon>
        <taxon>Rhabditina</taxon>
        <taxon>Diplogasteromorpha</taxon>
        <taxon>Diplogasteroidea</taxon>
        <taxon>Neodiplogasteridae</taxon>
        <taxon>Pristionchus</taxon>
    </lineage>
</organism>
<evidence type="ECO:0000313" key="1">
    <source>
        <dbReference type="EnsemblMetazoa" id="PPA44317.1"/>
    </source>
</evidence>
<proteinExistence type="predicted"/>
<keyword evidence="2" id="KW-1185">Reference proteome</keyword>
<dbReference type="InterPro" id="IPR019429">
    <property type="entry name" value="7TM_GPCR_serpentine_rcpt_Sri"/>
</dbReference>
<dbReference type="PANTHER" id="PTHR45830">
    <property type="entry name" value="SERPENTINE RECEPTOR, CLASS I"/>
    <property type="match status" value="1"/>
</dbReference>
<dbReference type="PANTHER" id="PTHR45830:SF15">
    <property type="entry name" value="SERPENTINE RECEPTOR, CLASS I"/>
    <property type="match status" value="1"/>
</dbReference>
<dbReference type="Proteomes" id="UP000005239">
    <property type="component" value="Unassembled WGS sequence"/>
</dbReference>
<protein>
    <submittedName>
        <fullName evidence="1">G protein-coupled receptor</fullName>
    </submittedName>
</protein>
<accession>A0A8R1Z317</accession>
<reference evidence="1" key="2">
    <citation type="submission" date="2022-06" db="UniProtKB">
        <authorList>
            <consortium name="EnsemblMetazoa"/>
        </authorList>
    </citation>
    <scope>IDENTIFICATION</scope>
    <source>
        <strain evidence="1">PS312</strain>
    </source>
</reference>
<gene>
    <name evidence="1" type="primary">WBGene00282686</name>
</gene>
<dbReference type="Pfam" id="PF10327">
    <property type="entry name" value="7TM_GPCR_Sri"/>
    <property type="match status" value="1"/>
</dbReference>
<evidence type="ECO:0000313" key="2">
    <source>
        <dbReference type="Proteomes" id="UP000005239"/>
    </source>
</evidence>
<name>A0A2A6BPY0_PRIPA</name>